<evidence type="ECO:0000313" key="3">
    <source>
        <dbReference type="EMBL" id="KOB68173.1"/>
    </source>
</evidence>
<comment type="caution">
    <text evidence="3">The sequence shown here is derived from an EMBL/GenBank/DDBJ whole genome shotgun (WGS) entry which is preliminary data.</text>
</comment>
<dbReference type="AlphaFoldDB" id="A0A0L7KY55"/>
<dbReference type="InterPro" id="IPR057251">
    <property type="entry name" value="FP_C"/>
</dbReference>
<keyword evidence="4" id="KW-1185">Reference proteome</keyword>
<dbReference type="Pfam" id="PF25298">
    <property type="entry name" value="Baculo_FP_2nd"/>
    <property type="match status" value="1"/>
</dbReference>
<accession>A0A0L7KY55</accession>
<proteinExistence type="predicted"/>
<gene>
    <name evidence="3" type="ORF">OBRU01_18845</name>
</gene>
<dbReference type="Gene3D" id="1.10.287.950">
    <property type="entry name" value="Methyl-accepting chemotaxis protein"/>
    <property type="match status" value="1"/>
</dbReference>
<feature type="region of interest" description="Disordered" evidence="1">
    <location>
        <begin position="1"/>
        <end position="35"/>
    </location>
</feature>
<evidence type="ECO:0000256" key="1">
    <source>
        <dbReference type="SAM" id="MobiDB-lite"/>
    </source>
</evidence>
<sequence>MDYTFNSGKLMRTPPRPLGEASSQPDLFHTPSDLGDSDLNVNLKKRKYPVDSTENITRTMNDMVININSMLQDLKANQNEQFSQIRKDMSALKKQNDDLLTSNAEIKKTICVISDEQNALKLRVEKLEQGENKAINYVSDLEQQVESLEWKIRETSVEIRNLPTESSYEKMLDVIKQLHQTLNVTYDQRDIRSVYRLPAKQDGPRTIVLEYAGLQKKSELLQAYKKHNQANKEDRLSTNSVGLLGVKKIIYINGRLTRKAQQLHYQARQLVKDGSYRFCWTARGKVFVKKDEGEPIIEIKTVEQMVALSSETRADD</sequence>
<organism evidence="3 4">
    <name type="scientific">Operophtera brumata</name>
    <name type="common">Winter moth</name>
    <name type="synonym">Phalaena brumata</name>
    <dbReference type="NCBI Taxonomy" id="104452"/>
    <lineage>
        <taxon>Eukaryota</taxon>
        <taxon>Metazoa</taxon>
        <taxon>Ecdysozoa</taxon>
        <taxon>Arthropoda</taxon>
        <taxon>Hexapoda</taxon>
        <taxon>Insecta</taxon>
        <taxon>Pterygota</taxon>
        <taxon>Neoptera</taxon>
        <taxon>Endopterygota</taxon>
        <taxon>Lepidoptera</taxon>
        <taxon>Glossata</taxon>
        <taxon>Ditrysia</taxon>
        <taxon>Geometroidea</taxon>
        <taxon>Geometridae</taxon>
        <taxon>Larentiinae</taxon>
        <taxon>Operophtera</taxon>
    </lineage>
</organism>
<name>A0A0L7KY55_OPEBR</name>
<feature type="domain" description="FP protein C-terminal" evidence="2">
    <location>
        <begin position="257"/>
        <end position="303"/>
    </location>
</feature>
<evidence type="ECO:0000313" key="4">
    <source>
        <dbReference type="Proteomes" id="UP000037510"/>
    </source>
</evidence>
<reference evidence="3 4" key="1">
    <citation type="journal article" date="2015" name="Genome Biol. Evol.">
        <title>The genome of winter moth (Operophtera brumata) provides a genomic perspective on sexual dimorphism and phenology.</title>
        <authorList>
            <person name="Derks M.F."/>
            <person name="Smit S."/>
            <person name="Salis L."/>
            <person name="Schijlen E."/>
            <person name="Bossers A."/>
            <person name="Mateman C."/>
            <person name="Pijl A.S."/>
            <person name="de Ridder D."/>
            <person name="Groenen M.A."/>
            <person name="Visser M.E."/>
            <person name="Megens H.J."/>
        </authorList>
    </citation>
    <scope>NUCLEOTIDE SEQUENCE [LARGE SCALE GENOMIC DNA]</scope>
    <source>
        <strain evidence="3">WM2013NL</strain>
        <tissue evidence="3">Head and thorax</tissue>
    </source>
</reference>
<evidence type="ECO:0000259" key="2">
    <source>
        <dbReference type="Pfam" id="PF25298"/>
    </source>
</evidence>
<dbReference type="EMBL" id="JTDY01004426">
    <property type="protein sequence ID" value="KOB68173.1"/>
    <property type="molecule type" value="Genomic_DNA"/>
</dbReference>
<protein>
    <submittedName>
        <fullName evidence="3">Zinc finger DNA binding protein</fullName>
    </submittedName>
</protein>
<dbReference type="Proteomes" id="UP000037510">
    <property type="component" value="Unassembled WGS sequence"/>
</dbReference>